<dbReference type="Pfam" id="PF01844">
    <property type="entry name" value="HNH"/>
    <property type="match status" value="1"/>
</dbReference>
<sequence length="463" mass="49779">MEQEECAGLGDAELVSLIGGAVDALTADRLRLRSDAEQLVLLLDGLRLAGRLHGWIARLAAQVEEDSVAWREHGTSASTWLMDAARLTRAEAARLIGSGQRLARFVEVGAAVGSGTVSPGQAEAITAVLEALPEDMPCALVDEAQEMMIGFAATHNATELRRLSGRLLELLAPEICEEREAARLEREHAMAMRARHLTFTDDHRGSVLIKGSLPVGQAEPLVAMVDAWAEAQRRGLEALDPAATPVSPAMRRADGLIAMVDALARTQLSPKHGGDRPRVVVTLTWEDLRRAAGMATDGGPLPGQVAACGVRPLRGRLVGSGVPIDAGTLRRWLCDCEVLPVVLGGRSEVLDQGRAKRLVTDEQRVALAVRDGGCVFPGCPAAPQACHAHHIVPWWAGGPTDLSNLVLVCPHHHATVEPSHDPDADRWQVRLPEHGPAEVIPPRRVDPTGRPRRHARFLTPLRT</sequence>
<feature type="region of interest" description="Disordered" evidence="2">
    <location>
        <begin position="433"/>
        <end position="463"/>
    </location>
</feature>
<dbReference type="InterPro" id="IPR002711">
    <property type="entry name" value="HNH"/>
</dbReference>
<accession>A0ABZ3C7X7</accession>
<dbReference type="InterPro" id="IPR003870">
    <property type="entry name" value="DUF222"/>
</dbReference>
<evidence type="ECO:0000256" key="2">
    <source>
        <dbReference type="SAM" id="MobiDB-lite"/>
    </source>
</evidence>
<reference evidence="4 5" key="1">
    <citation type="journal article" date="2023" name="Environ Microbiome">
        <title>A coral-associated actinobacterium mitigates coral bleaching under heat stress.</title>
        <authorList>
            <person name="Li J."/>
            <person name="Zou Y."/>
            <person name="Li Q."/>
            <person name="Zhang J."/>
            <person name="Bourne D.G."/>
            <person name="Lyu Y."/>
            <person name="Liu C."/>
            <person name="Zhang S."/>
        </authorList>
    </citation>
    <scope>NUCLEOTIDE SEQUENCE [LARGE SCALE GENOMIC DNA]</scope>
    <source>
        <strain evidence="4 5">SCSIO 13291</strain>
    </source>
</reference>
<proteinExistence type="inferred from homology"/>
<name>A0ABZ3C7X7_9ACTN</name>
<dbReference type="SMART" id="SM00507">
    <property type="entry name" value="HNHc"/>
    <property type="match status" value="1"/>
</dbReference>
<gene>
    <name evidence="4" type="ORF">PCC79_01030</name>
</gene>
<evidence type="ECO:0000313" key="4">
    <source>
        <dbReference type="EMBL" id="WZW98823.1"/>
    </source>
</evidence>
<evidence type="ECO:0000259" key="3">
    <source>
        <dbReference type="SMART" id="SM00507"/>
    </source>
</evidence>
<dbReference type="RefSeq" id="WP_342372734.1">
    <property type="nucleotide sequence ID" value="NZ_CP115965.1"/>
</dbReference>
<evidence type="ECO:0000313" key="5">
    <source>
        <dbReference type="Proteomes" id="UP001434337"/>
    </source>
</evidence>
<dbReference type="Proteomes" id="UP001434337">
    <property type="component" value="Chromosome"/>
</dbReference>
<dbReference type="InterPro" id="IPR003615">
    <property type="entry name" value="HNH_nuc"/>
</dbReference>
<dbReference type="Pfam" id="PF02720">
    <property type="entry name" value="DUF222"/>
    <property type="match status" value="1"/>
</dbReference>
<comment type="similarity">
    <text evidence="1">Belongs to the Rv1128c/1148c/1588c/1702c/1945/3466 family.</text>
</comment>
<dbReference type="Gene3D" id="1.10.30.50">
    <property type="match status" value="1"/>
</dbReference>
<dbReference type="EMBL" id="CP115965">
    <property type="protein sequence ID" value="WZW98823.1"/>
    <property type="molecule type" value="Genomic_DNA"/>
</dbReference>
<protein>
    <submittedName>
        <fullName evidence="4">DUF222 domain-containing protein</fullName>
    </submittedName>
</protein>
<organism evidence="4 5">
    <name type="scientific">Propioniciclava soli</name>
    <dbReference type="NCBI Taxonomy" id="2775081"/>
    <lineage>
        <taxon>Bacteria</taxon>
        <taxon>Bacillati</taxon>
        <taxon>Actinomycetota</taxon>
        <taxon>Actinomycetes</taxon>
        <taxon>Propionibacteriales</taxon>
        <taxon>Propionibacteriaceae</taxon>
        <taxon>Propioniciclava</taxon>
    </lineage>
</organism>
<evidence type="ECO:0000256" key="1">
    <source>
        <dbReference type="ARBA" id="ARBA00023450"/>
    </source>
</evidence>
<dbReference type="CDD" id="cd00085">
    <property type="entry name" value="HNHc"/>
    <property type="match status" value="1"/>
</dbReference>
<feature type="compositionally biased region" description="Basic and acidic residues" evidence="2">
    <location>
        <begin position="433"/>
        <end position="449"/>
    </location>
</feature>
<feature type="domain" description="HNH nuclease" evidence="3">
    <location>
        <begin position="362"/>
        <end position="414"/>
    </location>
</feature>
<keyword evidence="5" id="KW-1185">Reference proteome</keyword>